<sequence length="189" mass="19533">MLDLEHLVRNDSHVLVRDRALDIKLNWLRAAVLGANDGIVSVAGLVMGVAGAGADQPAIILAGIAALVAGAISMGGGEYISVSAQRETEASAGRNRLNITAHPWAAAWSSAAAFSLGASLPLIAMAGPWEQKELATAIAVIFALTLTGWWAAWAGKFPIARSIARNVGVSILTMGLSFLIGQLLGVTIL</sequence>
<evidence type="ECO:0000256" key="2">
    <source>
        <dbReference type="ARBA" id="ARBA00022692"/>
    </source>
</evidence>
<dbReference type="PANTHER" id="PTHR31851">
    <property type="entry name" value="FE(2+)/MN(2+) TRANSPORTER PCL1"/>
    <property type="match status" value="1"/>
</dbReference>
<dbReference type="InterPro" id="IPR008217">
    <property type="entry name" value="Ccc1_fam"/>
</dbReference>
<keyword evidence="3 5" id="KW-1133">Transmembrane helix</keyword>
<evidence type="ECO:0000313" key="7">
    <source>
        <dbReference type="EMBL" id="CAB4568481.1"/>
    </source>
</evidence>
<evidence type="ECO:0000256" key="3">
    <source>
        <dbReference type="ARBA" id="ARBA00022989"/>
    </source>
</evidence>
<name>A0A6J6C896_9ZZZZ</name>
<evidence type="ECO:0000256" key="5">
    <source>
        <dbReference type="SAM" id="Phobius"/>
    </source>
</evidence>
<organism evidence="6">
    <name type="scientific">freshwater metagenome</name>
    <dbReference type="NCBI Taxonomy" id="449393"/>
    <lineage>
        <taxon>unclassified sequences</taxon>
        <taxon>metagenomes</taxon>
        <taxon>ecological metagenomes</taxon>
    </lineage>
</organism>
<dbReference type="AlphaFoldDB" id="A0A6J6C896"/>
<dbReference type="GO" id="GO:0012505">
    <property type="term" value="C:endomembrane system"/>
    <property type="evidence" value="ECO:0007669"/>
    <property type="project" value="UniProtKB-SubCell"/>
</dbReference>
<feature type="transmembrane region" description="Helical" evidence="5">
    <location>
        <begin position="135"/>
        <end position="155"/>
    </location>
</feature>
<gene>
    <name evidence="6" type="ORF">UFOPK1503_00711</name>
    <name evidence="7" type="ORF">UFOPK1693_00515</name>
</gene>
<reference evidence="6" key="1">
    <citation type="submission" date="2020-05" db="EMBL/GenBank/DDBJ databases">
        <authorList>
            <person name="Chiriac C."/>
            <person name="Salcher M."/>
            <person name="Ghai R."/>
            <person name="Kavagutti S V."/>
        </authorList>
    </citation>
    <scope>NUCLEOTIDE SEQUENCE</scope>
</reference>
<dbReference type="GO" id="GO:0030026">
    <property type="term" value="P:intracellular manganese ion homeostasis"/>
    <property type="evidence" value="ECO:0007669"/>
    <property type="project" value="InterPro"/>
</dbReference>
<accession>A0A6J6C896</accession>
<proteinExistence type="predicted"/>
<evidence type="ECO:0000256" key="4">
    <source>
        <dbReference type="ARBA" id="ARBA00023136"/>
    </source>
</evidence>
<feature type="transmembrane region" description="Helical" evidence="5">
    <location>
        <begin position="167"/>
        <end position="188"/>
    </location>
</feature>
<keyword evidence="4 5" id="KW-0472">Membrane</keyword>
<dbReference type="Pfam" id="PF01988">
    <property type="entry name" value="VIT1"/>
    <property type="match status" value="2"/>
</dbReference>
<dbReference type="GO" id="GO:0005384">
    <property type="term" value="F:manganese ion transmembrane transporter activity"/>
    <property type="evidence" value="ECO:0007669"/>
    <property type="project" value="InterPro"/>
</dbReference>
<evidence type="ECO:0000256" key="1">
    <source>
        <dbReference type="ARBA" id="ARBA00004127"/>
    </source>
</evidence>
<feature type="transmembrane region" description="Helical" evidence="5">
    <location>
        <begin position="27"/>
        <end position="52"/>
    </location>
</feature>
<protein>
    <submittedName>
        <fullName evidence="6">Unannotated protein</fullName>
    </submittedName>
</protein>
<comment type="subcellular location">
    <subcellularLocation>
        <location evidence="1">Endomembrane system</location>
        <topology evidence="1">Multi-pass membrane protein</topology>
    </subcellularLocation>
</comment>
<keyword evidence="2 5" id="KW-0812">Transmembrane</keyword>
<dbReference type="EMBL" id="CAEZTO010000004">
    <property type="protein sequence ID" value="CAB4568481.1"/>
    <property type="molecule type" value="Genomic_DNA"/>
</dbReference>
<feature type="transmembrane region" description="Helical" evidence="5">
    <location>
        <begin position="101"/>
        <end position="123"/>
    </location>
</feature>
<feature type="transmembrane region" description="Helical" evidence="5">
    <location>
        <begin position="58"/>
        <end position="80"/>
    </location>
</feature>
<dbReference type="EMBL" id="CAEZST010000010">
    <property type="protein sequence ID" value="CAB4546829.1"/>
    <property type="molecule type" value="Genomic_DNA"/>
</dbReference>
<evidence type="ECO:0000313" key="6">
    <source>
        <dbReference type="EMBL" id="CAB4546829.1"/>
    </source>
</evidence>